<dbReference type="AlphaFoldDB" id="A0AAV6IL32"/>
<dbReference type="InterPro" id="IPR026057">
    <property type="entry name" value="TBL_C"/>
</dbReference>
<feature type="region of interest" description="Disordered" evidence="6">
    <location>
        <begin position="1"/>
        <end position="26"/>
    </location>
</feature>
<dbReference type="PANTHER" id="PTHR13533:SF16">
    <property type="entry name" value="PROTEIN TRICHOME BIREFRINGENCE-LIKE 14-RELATED"/>
    <property type="match status" value="1"/>
</dbReference>
<dbReference type="InterPro" id="IPR007110">
    <property type="entry name" value="Ig-like_dom"/>
</dbReference>
<feature type="compositionally biased region" description="Basic and acidic residues" evidence="6">
    <location>
        <begin position="9"/>
        <end position="26"/>
    </location>
</feature>
<keyword evidence="4" id="KW-1133">Transmembrane helix</keyword>
<proteinExistence type="inferred from homology"/>
<reference evidence="8" key="1">
    <citation type="submission" date="2020-08" db="EMBL/GenBank/DDBJ databases">
        <title>Plant Genome Project.</title>
        <authorList>
            <person name="Zhang R.-G."/>
        </authorList>
    </citation>
    <scope>NUCLEOTIDE SEQUENCE</scope>
    <source>
        <strain evidence="8">WSP0</strain>
        <tissue evidence="8">Leaf</tissue>
    </source>
</reference>
<protein>
    <recommendedName>
        <fullName evidence="7">Ig-like domain-containing protein</fullName>
    </recommendedName>
</protein>
<dbReference type="EMBL" id="JACTNZ010000010">
    <property type="protein sequence ID" value="KAG5529023.1"/>
    <property type="molecule type" value="Genomic_DNA"/>
</dbReference>
<comment type="caution">
    <text evidence="8">The sequence shown here is derived from an EMBL/GenBank/DDBJ whole genome shotgun (WGS) entry which is preliminary data.</text>
</comment>
<dbReference type="Proteomes" id="UP000823749">
    <property type="component" value="Chromosome 10"/>
</dbReference>
<evidence type="ECO:0000256" key="5">
    <source>
        <dbReference type="ARBA" id="ARBA00023136"/>
    </source>
</evidence>
<gene>
    <name evidence="8" type="ORF">RHGRI_029629</name>
</gene>
<dbReference type="GO" id="GO:0009834">
    <property type="term" value="P:plant-type secondary cell wall biogenesis"/>
    <property type="evidence" value="ECO:0007669"/>
    <property type="project" value="TreeGrafter"/>
</dbReference>
<keyword evidence="9" id="KW-1185">Reference proteome</keyword>
<name>A0AAV6IL32_9ERIC</name>
<evidence type="ECO:0000256" key="3">
    <source>
        <dbReference type="ARBA" id="ARBA00022692"/>
    </source>
</evidence>
<dbReference type="GO" id="GO:0016407">
    <property type="term" value="F:acetyltransferase activity"/>
    <property type="evidence" value="ECO:0007669"/>
    <property type="project" value="TreeGrafter"/>
</dbReference>
<dbReference type="GO" id="GO:0045492">
    <property type="term" value="P:xylan biosynthetic process"/>
    <property type="evidence" value="ECO:0007669"/>
    <property type="project" value="TreeGrafter"/>
</dbReference>
<evidence type="ECO:0000256" key="6">
    <source>
        <dbReference type="SAM" id="MobiDB-lite"/>
    </source>
</evidence>
<sequence>MDDLLVSSEAKDHTSEGYRHSQMAEETRSVEKNYEFDRALWNITATFSGEEKDNDKMRNSSFKNTGRPLCASTIILVPRLTILLDKTIAFIGDSLGRQQFQSLMCMVTSGEERPEIENVGWKYGLTKTLGAVRPDGWAYRFPHTNTTILYYWSATLCDLEPININDTFFTDFAMHLDRPPAFLKQYLHQFDVLILNTGHHWVRPKFRANRWVLHLNGKPIEGRHLVALRKVKKFAIYSIVRWVDSQMTWHPRLKTFFRTISPRHFFGGDWDTGGRCDNTTPLAGGNEVKQDESSDSIVGNAVKGTKVKILDITAISQLRDEGHISCKWVGDEIDDENCGKCDVKRLAKIIYIY</sequence>
<keyword evidence="5" id="KW-0472">Membrane</keyword>
<accession>A0AAV6IL32</accession>
<evidence type="ECO:0000313" key="9">
    <source>
        <dbReference type="Proteomes" id="UP000823749"/>
    </source>
</evidence>
<dbReference type="PANTHER" id="PTHR13533">
    <property type="entry name" value="N-ACETYLNEURAMINATE 9-O-ACETYLTRANSFERASE"/>
    <property type="match status" value="1"/>
</dbReference>
<evidence type="ECO:0000256" key="1">
    <source>
        <dbReference type="ARBA" id="ARBA00004370"/>
    </source>
</evidence>
<feature type="domain" description="Ig-like" evidence="7">
    <location>
        <begin position="78"/>
        <end position="121"/>
    </location>
</feature>
<evidence type="ECO:0000313" key="8">
    <source>
        <dbReference type="EMBL" id="KAG5529023.1"/>
    </source>
</evidence>
<evidence type="ECO:0000256" key="2">
    <source>
        <dbReference type="ARBA" id="ARBA00007727"/>
    </source>
</evidence>
<dbReference type="PROSITE" id="PS50835">
    <property type="entry name" value="IG_LIKE"/>
    <property type="match status" value="1"/>
</dbReference>
<comment type="similarity">
    <text evidence="2">Belongs to the PC-esterase family. TBL subfamily.</text>
</comment>
<dbReference type="GO" id="GO:0005794">
    <property type="term" value="C:Golgi apparatus"/>
    <property type="evidence" value="ECO:0007669"/>
    <property type="project" value="UniProtKB-ARBA"/>
</dbReference>
<comment type="subcellular location">
    <subcellularLocation>
        <location evidence="1">Membrane</location>
    </subcellularLocation>
</comment>
<dbReference type="GO" id="GO:0016020">
    <property type="term" value="C:membrane"/>
    <property type="evidence" value="ECO:0007669"/>
    <property type="project" value="UniProtKB-SubCell"/>
</dbReference>
<evidence type="ECO:0000256" key="4">
    <source>
        <dbReference type="ARBA" id="ARBA00022989"/>
    </source>
</evidence>
<dbReference type="GO" id="GO:0010411">
    <property type="term" value="P:xyloglucan metabolic process"/>
    <property type="evidence" value="ECO:0007669"/>
    <property type="project" value="TreeGrafter"/>
</dbReference>
<evidence type="ECO:0000259" key="7">
    <source>
        <dbReference type="PROSITE" id="PS50835"/>
    </source>
</evidence>
<organism evidence="8 9">
    <name type="scientific">Rhododendron griersonianum</name>
    <dbReference type="NCBI Taxonomy" id="479676"/>
    <lineage>
        <taxon>Eukaryota</taxon>
        <taxon>Viridiplantae</taxon>
        <taxon>Streptophyta</taxon>
        <taxon>Embryophyta</taxon>
        <taxon>Tracheophyta</taxon>
        <taxon>Spermatophyta</taxon>
        <taxon>Magnoliopsida</taxon>
        <taxon>eudicotyledons</taxon>
        <taxon>Gunneridae</taxon>
        <taxon>Pentapetalae</taxon>
        <taxon>asterids</taxon>
        <taxon>Ericales</taxon>
        <taxon>Ericaceae</taxon>
        <taxon>Ericoideae</taxon>
        <taxon>Rhodoreae</taxon>
        <taxon>Rhododendron</taxon>
    </lineage>
</organism>
<dbReference type="Pfam" id="PF13839">
    <property type="entry name" value="PC-Esterase"/>
    <property type="match status" value="1"/>
</dbReference>
<keyword evidence="3" id="KW-0812">Transmembrane</keyword>